<dbReference type="STRING" id="1573173.A0A166M2S9"/>
<proteinExistence type="predicted"/>
<gene>
    <name evidence="2" type="ORF">CI238_00613</name>
</gene>
<evidence type="ECO:0008006" key="4">
    <source>
        <dbReference type="Google" id="ProtNLM"/>
    </source>
</evidence>
<organism evidence="2 3">
    <name type="scientific">Colletotrichum incanum</name>
    <name type="common">Soybean anthracnose fungus</name>
    <dbReference type="NCBI Taxonomy" id="1573173"/>
    <lineage>
        <taxon>Eukaryota</taxon>
        <taxon>Fungi</taxon>
        <taxon>Dikarya</taxon>
        <taxon>Ascomycota</taxon>
        <taxon>Pezizomycotina</taxon>
        <taxon>Sordariomycetes</taxon>
        <taxon>Hypocreomycetidae</taxon>
        <taxon>Glomerellales</taxon>
        <taxon>Glomerellaceae</taxon>
        <taxon>Colletotrichum</taxon>
        <taxon>Colletotrichum spaethianum species complex</taxon>
    </lineage>
</organism>
<comment type="caution">
    <text evidence="2">The sequence shown here is derived from an EMBL/GenBank/DDBJ whole genome shotgun (WGS) entry which is preliminary data.</text>
</comment>
<feature type="compositionally biased region" description="Basic and acidic residues" evidence="1">
    <location>
        <begin position="355"/>
        <end position="365"/>
    </location>
</feature>
<dbReference type="EMBL" id="LFIW01002706">
    <property type="protein sequence ID" value="KZL64216.1"/>
    <property type="molecule type" value="Genomic_DNA"/>
</dbReference>
<feature type="compositionally biased region" description="Low complexity" evidence="1">
    <location>
        <begin position="324"/>
        <end position="336"/>
    </location>
</feature>
<keyword evidence="3" id="KW-1185">Reference proteome</keyword>
<evidence type="ECO:0000313" key="3">
    <source>
        <dbReference type="Proteomes" id="UP000076584"/>
    </source>
</evidence>
<reference evidence="2 3" key="1">
    <citation type="submission" date="2015-06" db="EMBL/GenBank/DDBJ databases">
        <title>Survival trade-offs in plant roots during colonization by closely related pathogenic and mutualistic fungi.</title>
        <authorList>
            <person name="Hacquard S."/>
            <person name="Kracher B."/>
            <person name="Hiruma K."/>
            <person name="Weinman A."/>
            <person name="Muench P."/>
            <person name="Garrido Oter R."/>
            <person name="Ver Loren van Themaat E."/>
            <person name="Dallerey J.-F."/>
            <person name="Damm U."/>
            <person name="Henrissat B."/>
            <person name="Lespinet O."/>
            <person name="Thon M."/>
            <person name="Kemen E."/>
            <person name="McHardy A.C."/>
            <person name="Schulze-Lefert P."/>
            <person name="O'Connell R.J."/>
        </authorList>
    </citation>
    <scope>NUCLEOTIDE SEQUENCE [LARGE SCALE GENOMIC DNA]</scope>
    <source>
        <strain evidence="2 3">MAFF 238704</strain>
    </source>
</reference>
<dbReference type="PANTHER" id="PTHR38166">
    <property type="entry name" value="C2H2-TYPE DOMAIN-CONTAINING PROTEIN-RELATED"/>
    <property type="match status" value="1"/>
</dbReference>
<feature type="region of interest" description="Disordered" evidence="1">
    <location>
        <begin position="50"/>
        <end position="80"/>
    </location>
</feature>
<evidence type="ECO:0000313" key="2">
    <source>
        <dbReference type="EMBL" id="KZL64216.1"/>
    </source>
</evidence>
<sequence>MAISRRWHSEPQRLLTSRRGYCCLTKMCPRDPAPNRRRLPDLPVRHQHWGSASSTLGGNRLTASKGYHSTSPSGLRRKAFSRRTSRAEKFASTATEAFQKEQLGILGGFTAGDFDVIILGPNIEGTTVIHGMLVPVEASVLDMVDCIPAGFVFVESCKRASSHSIQSFDSGDHINETHQKWAKRMNTYGVKPYAVRATSPVESINDVGYEQLQQVLRVAPVFKTLRTHGWAAQYSLSGVYSPYSWLSAKVVESEDALRKLRKYSYPFASAWTNDIDSRKVYKSQTLTRIGTPHLQTDVDLSGAHNVTNCAGEPIVTSGHLTVPSSASVRSISQSSSGRKRIKKENDTGNDSDDDDFRKTNTKRDTGGNFELPPTKFFACPYFKRDPVKHLKCFMRFKLKRVKDVKQHLYRKHSLSEHYCPLCWATFDRRSDYDDHIRKQSCQQQAMPEKYGDFMTVDQKKAISRRTDSGLNEHEQWYNVWRVLFPNEDKPSSPYLKSTEFEELIPIVRWFWRKNSTSIVTDLLSSPQAVTIAEAANTSYIGNNQVMGQDEDEDARKLTETMDVLLDRVEESIQSFRRYGSPSPPSSVLAPSPLLSEGSVLERTEDSLAPSVIPKIEVNELQSNRNTPQPLAVETPSGIPETDFWDYDVFGMSPTDFSGSCEYPESFVP</sequence>
<evidence type="ECO:0000256" key="1">
    <source>
        <dbReference type="SAM" id="MobiDB-lite"/>
    </source>
</evidence>
<dbReference type="AlphaFoldDB" id="A0A166M2S9"/>
<protein>
    <recommendedName>
        <fullName evidence="4">C2H2-type domain-containing protein</fullName>
    </recommendedName>
</protein>
<name>A0A166M2S9_COLIC</name>
<feature type="region of interest" description="Disordered" evidence="1">
    <location>
        <begin position="320"/>
        <end position="367"/>
    </location>
</feature>
<dbReference type="PANTHER" id="PTHR38166:SF1">
    <property type="entry name" value="C2H2-TYPE DOMAIN-CONTAINING PROTEIN"/>
    <property type="match status" value="1"/>
</dbReference>
<accession>A0A166M2S9</accession>
<dbReference type="Proteomes" id="UP000076584">
    <property type="component" value="Unassembled WGS sequence"/>
</dbReference>